<keyword evidence="2" id="KW-1185">Reference proteome</keyword>
<sequence>MEGELDRGGRDSKICTPRSTTTIIPLKKDRNNLVVLFNVFNRSQRKALNESFYLNEGSTYSDWENHWLSHWLSGIRNLNDQPYDVTQLVQFELRVYTINPRPIRSIDRNRFFSPS</sequence>
<dbReference type="Proteomes" id="UP000070444">
    <property type="component" value="Unassembled WGS sequence"/>
</dbReference>
<evidence type="ECO:0000313" key="2">
    <source>
        <dbReference type="Proteomes" id="UP000070444"/>
    </source>
</evidence>
<proteinExistence type="predicted"/>
<gene>
    <name evidence="1" type="ORF">CONCODRAFT_12566</name>
</gene>
<dbReference type="AlphaFoldDB" id="A0A137NSK6"/>
<evidence type="ECO:0000313" key="1">
    <source>
        <dbReference type="EMBL" id="KXN65747.1"/>
    </source>
</evidence>
<name>A0A137NSK6_CONC2</name>
<dbReference type="EMBL" id="KQ964822">
    <property type="protein sequence ID" value="KXN65747.1"/>
    <property type="molecule type" value="Genomic_DNA"/>
</dbReference>
<reference evidence="1 2" key="1">
    <citation type="journal article" date="2015" name="Genome Biol. Evol.">
        <title>Phylogenomic analyses indicate that early fungi evolved digesting cell walls of algal ancestors of land plants.</title>
        <authorList>
            <person name="Chang Y."/>
            <person name="Wang S."/>
            <person name="Sekimoto S."/>
            <person name="Aerts A.L."/>
            <person name="Choi C."/>
            <person name="Clum A."/>
            <person name="LaButti K.M."/>
            <person name="Lindquist E.A."/>
            <person name="Yee Ngan C."/>
            <person name="Ohm R.A."/>
            <person name="Salamov A.A."/>
            <person name="Grigoriev I.V."/>
            <person name="Spatafora J.W."/>
            <person name="Berbee M.L."/>
        </authorList>
    </citation>
    <scope>NUCLEOTIDE SEQUENCE [LARGE SCALE GENOMIC DNA]</scope>
    <source>
        <strain evidence="1 2">NRRL 28638</strain>
    </source>
</reference>
<organism evidence="1 2">
    <name type="scientific">Conidiobolus coronatus (strain ATCC 28846 / CBS 209.66 / NRRL 28638)</name>
    <name type="common">Delacroixia coronata</name>
    <dbReference type="NCBI Taxonomy" id="796925"/>
    <lineage>
        <taxon>Eukaryota</taxon>
        <taxon>Fungi</taxon>
        <taxon>Fungi incertae sedis</taxon>
        <taxon>Zoopagomycota</taxon>
        <taxon>Entomophthoromycotina</taxon>
        <taxon>Entomophthoromycetes</taxon>
        <taxon>Entomophthorales</taxon>
        <taxon>Ancylistaceae</taxon>
        <taxon>Conidiobolus</taxon>
    </lineage>
</organism>
<protein>
    <submittedName>
        <fullName evidence="1">Uncharacterized protein</fullName>
    </submittedName>
</protein>
<accession>A0A137NSK6</accession>